<protein>
    <submittedName>
        <fullName evidence="2">Uncharacterized protein</fullName>
    </submittedName>
</protein>
<evidence type="ECO:0000313" key="3">
    <source>
        <dbReference type="Proteomes" id="UP001201812"/>
    </source>
</evidence>
<comment type="caution">
    <text evidence="2">The sequence shown here is derived from an EMBL/GenBank/DDBJ whole genome shotgun (WGS) entry which is preliminary data.</text>
</comment>
<accession>A0AAD4R0L0</accession>
<dbReference type="Proteomes" id="UP001201812">
    <property type="component" value="Unassembled WGS sequence"/>
</dbReference>
<proteinExistence type="predicted"/>
<name>A0AAD4R0L0_9BILA</name>
<reference evidence="2" key="1">
    <citation type="submission" date="2022-01" db="EMBL/GenBank/DDBJ databases">
        <title>Genome Sequence Resource for Two Populations of Ditylenchus destructor, the Migratory Endoparasitic Phytonematode.</title>
        <authorList>
            <person name="Zhang H."/>
            <person name="Lin R."/>
            <person name="Xie B."/>
        </authorList>
    </citation>
    <scope>NUCLEOTIDE SEQUENCE</scope>
    <source>
        <strain evidence="2">BazhouSP</strain>
    </source>
</reference>
<dbReference type="EMBL" id="JAKKPZ010000014">
    <property type="protein sequence ID" value="KAI1713870.1"/>
    <property type="molecule type" value="Genomic_DNA"/>
</dbReference>
<feature type="compositionally biased region" description="Basic and acidic residues" evidence="1">
    <location>
        <begin position="137"/>
        <end position="146"/>
    </location>
</feature>
<gene>
    <name evidence="2" type="ORF">DdX_08753</name>
</gene>
<evidence type="ECO:0000313" key="2">
    <source>
        <dbReference type="EMBL" id="KAI1713870.1"/>
    </source>
</evidence>
<evidence type="ECO:0000256" key="1">
    <source>
        <dbReference type="SAM" id="MobiDB-lite"/>
    </source>
</evidence>
<dbReference type="AlphaFoldDB" id="A0AAD4R0L0"/>
<organism evidence="2 3">
    <name type="scientific">Ditylenchus destructor</name>
    <dbReference type="NCBI Taxonomy" id="166010"/>
    <lineage>
        <taxon>Eukaryota</taxon>
        <taxon>Metazoa</taxon>
        <taxon>Ecdysozoa</taxon>
        <taxon>Nematoda</taxon>
        <taxon>Chromadorea</taxon>
        <taxon>Rhabditida</taxon>
        <taxon>Tylenchina</taxon>
        <taxon>Tylenchomorpha</taxon>
        <taxon>Sphaerularioidea</taxon>
        <taxon>Anguinidae</taxon>
        <taxon>Anguininae</taxon>
        <taxon>Ditylenchus</taxon>
    </lineage>
</organism>
<feature type="region of interest" description="Disordered" evidence="1">
    <location>
        <begin position="58"/>
        <end position="80"/>
    </location>
</feature>
<sequence length="146" mass="16541">MCITEIFSIEYTSQFSDLISRKTLSLFWDGRLSWRLSDEGRRHRVARLRKKPAKILAQRTPPHPGRATCRQRRRPAEAQRTGLHSVLARVQLIILVISQGPFVGSGSAVRGESSLVRPSHSHPKEQRPKNNSTQGDTNEHVKGRTI</sequence>
<keyword evidence="3" id="KW-1185">Reference proteome</keyword>
<feature type="region of interest" description="Disordered" evidence="1">
    <location>
        <begin position="102"/>
        <end position="146"/>
    </location>
</feature>